<keyword evidence="1" id="KW-1133">Transmembrane helix</keyword>
<dbReference type="EMBL" id="MN956530">
    <property type="protein sequence ID" value="QII42421.1"/>
    <property type="molecule type" value="Genomic_DNA"/>
</dbReference>
<protein>
    <submittedName>
        <fullName evidence="2">ATPase subunit 8</fullName>
    </submittedName>
</protein>
<keyword evidence="2" id="KW-0496">Mitochondrion</keyword>
<accession>A0A6G7IV67</accession>
<organism evidence="2">
    <name type="scientific">Phaeodactylum tricornutum</name>
    <name type="common">Diatom</name>
    <dbReference type="NCBI Taxonomy" id="2850"/>
    <lineage>
        <taxon>Eukaryota</taxon>
        <taxon>Sar</taxon>
        <taxon>Stramenopiles</taxon>
        <taxon>Ochrophyta</taxon>
        <taxon>Bacillariophyta</taxon>
        <taxon>Bacillariophyceae</taxon>
        <taxon>Bacillariophycidae</taxon>
        <taxon>Naviculales</taxon>
        <taxon>Phaeodactylaceae</taxon>
        <taxon>Phaeodactylum</taxon>
    </lineage>
</organism>
<dbReference type="AlphaFoldDB" id="A0A6G7IV67"/>
<evidence type="ECO:0000256" key="1">
    <source>
        <dbReference type="SAM" id="Phobius"/>
    </source>
</evidence>
<keyword evidence="1" id="KW-0472">Membrane</keyword>
<sequence length="70" mass="8253">MAQFEVLIVFPLIWALLITLFFHYKLSIEFTIPTFFGTKKFREKKLQSSVSKFLIKNSRVELDCSYTNAN</sequence>
<reference evidence="2" key="1">
    <citation type="submission" date="2020-01" db="EMBL/GenBank/DDBJ databases">
        <authorList>
            <person name="Liu L."/>
        </authorList>
    </citation>
    <scope>NUCLEOTIDE SEQUENCE</scope>
    <source>
        <strain evidence="2">ICE-H</strain>
    </source>
</reference>
<proteinExistence type="predicted"/>
<name>A0A6G7IV67_PHATR</name>
<evidence type="ECO:0000313" key="2">
    <source>
        <dbReference type="EMBL" id="QII42421.1"/>
    </source>
</evidence>
<geneLocation type="mitochondrion" evidence="2"/>
<feature type="transmembrane region" description="Helical" evidence="1">
    <location>
        <begin position="6"/>
        <end position="24"/>
    </location>
</feature>
<keyword evidence="1" id="KW-0812">Transmembrane</keyword>
<gene>
    <name evidence="2" type="primary">atp8</name>
</gene>